<reference evidence="2 3" key="1">
    <citation type="submission" date="2019-02" db="EMBL/GenBank/DDBJ databases">
        <title>Deep-cultivation of Planctomycetes and their phenomic and genomic characterization uncovers novel biology.</title>
        <authorList>
            <person name="Wiegand S."/>
            <person name="Jogler M."/>
            <person name="Boedeker C."/>
            <person name="Pinto D."/>
            <person name="Vollmers J."/>
            <person name="Rivas-Marin E."/>
            <person name="Kohn T."/>
            <person name="Peeters S.H."/>
            <person name="Heuer A."/>
            <person name="Rast P."/>
            <person name="Oberbeckmann S."/>
            <person name="Bunk B."/>
            <person name="Jeske O."/>
            <person name="Meyerdierks A."/>
            <person name="Storesund J.E."/>
            <person name="Kallscheuer N."/>
            <person name="Luecker S."/>
            <person name="Lage O.M."/>
            <person name="Pohl T."/>
            <person name="Merkel B.J."/>
            <person name="Hornburger P."/>
            <person name="Mueller R.-W."/>
            <person name="Bruemmer F."/>
            <person name="Labrenz M."/>
            <person name="Spormann A.M."/>
            <person name="Op den Camp H."/>
            <person name="Overmann J."/>
            <person name="Amann R."/>
            <person name="Jetten M.S.M."/>
            <person name="Mascher T."/>
            <person name="Medema M.H."/>
            <person name="Devos D.P."/>
            <person name="Kaster A.-K."/>
            <person name="Ovreas L."/>
            <person name="Rohde M."/>
            <person name="Galperin M.Y."/>
            <person name="Jogler C."/>
        </authorList>
    </citation>
    <scope>NUCLEOTIDE SEQUENCE [LARGE SCALE GENOMIC DNA]</scope>
    <source>
        <strain evidence="2 3">Pla175</strain>
    </source>
</reference>
<protein>
    <submittedName>
        <fullName evidence="2">Uncharacterized protein</fullName>
    </submittedName>
</protein>
<dbReference type="Proteomes" id="UP000317429">
    <property type="component" value="Chromosome"/>
</dbReference>
<evidence type="ECO:0000313" key="3">
    <source>
        <dbReference type="Proteomes" id="UP000317429"/>
    </source>
</evidence>
<evidence type="ECO:0000313" key="2">
    <source>
        <dbReference type="EMBL" id="QDU89249.1"/>
    </source>
</evidence>
<dbReference type="RefSeq" id="WP_145285399.1">
    <property type="nucleotide sequence ID" value="NZ_CP036291.1"/>
</dbReference>
<proteinExistence type="predicted"/>
<name>A0A518DCQ5_9BACT</name>
<gene>
    <name evidence="2" type="ORF">Pla175_26360</name>
</gene>
<dbReference type="AlphaFoldDB" id="A0A518DCQ5"/>
<organism evidence="2 3">
    <name type="scientific">Pirellulimonas nuda</name>
    <dbReference type="NCBI Taxonomy" id="2528009"/>
    <lineage>
        <taxon>Bacteria</taxon>
        <taxon>Pseudomonadati</taxon>
        <taxon>Planctomycetota</taxon>
        <taxon>Planctomycetia</taxon>
        <taxon>Pirellulales</taxon>
        <taxon>Lacipirellulaceae</taxon>
        <taxon>Pirellulimonas</taxon>
    </lineage>
</organism>
<keyword evidence="3" id="KW-1185">Reference proteome</keyword>
<dbReference type="KEGG" id="pnd:Pla175_26360"/>
<keyword evidence="1" id="KW-0732">Signal</keyword>
<sequence length="228" mass="24164" precursor="true">MKYLPLALVIVLLSSAVGRASEPVSDQGSVLLDFDDLDVKGDALALTGRAYGGLTWGVATVPGFKGNLGYWLIDDGSDDPYLQGLVNGWGASELRITFPGTVILRSTLAAAQGEAFLQSSAVRFHGYRGETLVGVTPWYSGLVRHEPYPIEFHLPPIDSLVVEAANSMDANENGGRYGAYRIDNLRYVVVPEPTSVALGCPVLSLWILGCLGRRKGPGACPGTGSKPG</sequence>
<feature type="chain" id="PRO_5022200143" evidence="1">
    <location>
        <begin position="21"/>
        <end position="228"/>
    </location>
</feature>
<feature type="signal peptide" evidence="1">
    <location>
        <begin position="1"/>
        <end position="20"/>
    </location>
</feature>
<evidence type="ECO:0000256" key="1">
    <source>
        <dbReference type="SAM" id="SignalP"/>
    </source>
</evidence>
<accession>A0A518DCQ5</accession>
<dbReference type="EMBL" id="CP036291">
    <property type="protein sequence ID" value="QDU89249.1"/>
    <property type="molecule type" value="Genomic_DNA"/>
</dbReference>